<feature type="domain" description="Mur ligase C-terminal" evidence="10">
    <location>
        <begin position="324"/>
        <end position="448"/>
    </location>
</feature>
<dbReference type="PANTHER" id="PTHR23135">
    <property type="entry name" value="MUR LIGASE FAMILY MEMBER"/>
    <property type="match status" value="1"/>
</dbReference>
<feature type="binding site" evidence="7">
    <location>
        <position position="450"/>
    </location>
    <ligand>
        <name>meso-2,6-diaminopimelate</name>
        <dbReference type="ChEBI" id="CHEBI:57791"/>
    </ligand>
</feature>
<comment type="similarity">
    <text evidence="1 7">Belongs to the MurCDEF family. MurE subfamily.</text>
</comment>
<dbReference type="PANTHER" id="PTHR23135:SF4">
    <property type="entry name" value="UDP-N-ACETYLMURAMOYL-L-ALANYL-D-GLUTAMATE--2,6-DIAMINOPIMELATE LIGASE MURE HOMOLOG, CHLOROPLASTIC"/>
    <property type="match status" value="1"/>
</dbReference>
<dbReference type="InterPro" id="IPR013221">
    <property type="entry name" value="Mur_ligase_cen"/>
</dbReference>
<organism evidence="12 13">
    <name type="scientific">Methylomarinovum tepidoasis</name>
    <dbReference type="NCBI Taxonomy" id="2840183"/>
    <lineage>
        <taxon>Bacteria</taxon>
        <taxon>Pseudomonadati</taxon>
        <taxon>Pseudomonadota</taxon>
        <taxon>Gammaproteobacteria</taxon>
        <taxon>Methylococcales</taxon>
        <taxon>Methylothermaceae</taxon>
        <taxon>Methylomarinovum</taxon>
    </lineage>
</organism>
<accession>A0AAU9BWN3</accession>
<dbReference type="GO" id="GO:0008360">
    <property type="term" value="P:regulation of cell shape"/>
    <property type="evidence" value="ECO:0007669"/>
    <property type="project" value="UniProtKB-KW"/>
</dbReference>
<feature type="binding site" evidence="7">
    <location>
        <begin position="142"/>
        <end position="143"/>
    </location>
    <ligand>
        <name>UDP-N-acetyl-alpha-D-muramoyl-L-alanyl-D-glutamate</name>
        <dbReference type="ChEBI" id="CHEBI:83900"/>
    </ligand>
</feature>
<evidence type="ECO:0000259" key="10">
    <source>
        <dbReference type="Pfam" id="PF02875"/>
    </source>
</evidence>
<feature type="binding site" evidence="7">
    <location>
        <position position="177"/>
    </location>
    <ligand>
        <name>UDP-N-acetyl-alpha-D-muramoyl-L-alanyl-D-glutamate</name>
        <dbReference type="ChEBI" id="CHEBI:83900"/>
    </ligand>
</feature>
<dbReference type="Gene3D" id="3.40.1390.10">
    <property type="entry name" value="MurE/MurF, N-terminal domain"/>
    <property type="match status" value="1"/>
</dbReference>
<keyword evidence="3 7" id="KW-0133">Cell shape</keyword>
<comment type="pathway">
    <text evidence="7 8">Cell wall biogenesis; peptidoglycan biosynthesis.</text>
</comment>
<gene>
    <name evidence="7" type="primary">murE</name>
    <name evidence="12" type="ORF">MIN45_P0392</name>
</gene>
<feature type="modified residue" description="N6-carboxylysine" evidence="7">
    <location>
        <position position="209"/>
    </location>
</feature>
<dbReference type="GO" id="GO:0009252">
    <property type="term" value="P:peptidoglycan biosynthetic process"/>
    <property type="evidence" value="ECO:0007669"/>
    <property type="project" value="UniProtKB-UniRule"/>
</dbReference>
<dbReference type="Pfam" id="PF02875">
    <property type="entry name" value="Mur_ligase_C"/>
    <property type="match status" value="1"/>
</dbReference>
<dbReference type="EMBL" id="AP024718">
    <property type="protein sequence ID" value="BCX88025.1"/>
    <property type="molecule type" value="Genomic_DNA"/>
</dbReference>
<comment type="cofactor">
    <cofactor evidence="7">
        <name>Mg(2+)</name>
        <dbReference type="ChEBI" id="CHEBI:18420"/>
    </cofactor>
</comment>
<dbReference type="KEGG" id="meiy:MIN45_P0392"/>
<keyword evidence="7" id="KW-0547">Nucleotide-binding</keyword>
<keyword evidence="6 7" id="KW-0961">Cell wall biogenesis/degradation</keyword>
<dbReference type="SUPFAM" id="SSF63418">
    <property type="entry name" value="MurE/MurF N-terminal domain"/>
    <property type="match status" value="1"/>
</dbReference>
<evidence type="ECO:0000256" key="8">
    <source>
        <dbReference type="RuleBase" id="RU004135"/>
    </source>
</evidence>
<evidence type="ECO:0000313" key="13">
    <source>
        <dbReference type="Proteomes" id="UP001321450"/>
    </source>
</evidence>
<dbReference type="GO" id="GO:0071555">
    <property type="term" value="P:cell wall organization"/>
    <property type="evidence" value="ECO:0007669"/>
    <property type="project" value="UniProtKB-KW"/>
</dbReference>
<dbReference type="RefSeq" id="WP_286293067.1">
    <property type="nucleotide sequence ID" value="NZ_AP024718.1"/>
</dbReference>
<dbReference type="AlphaFoldDB" id="A0AAU9BWN3"/>
<feature type="binding site" evidence="7">
    <location>
        <begin position="397"/>
        <end position="400"/>
    </location>
    <ligand>
        <name>meso-2,6-diaminopimelate</name>
        <dbReference type="ChEBI" id="CHEBI:57791"/>
    </ligand>
</feature>
<keyword evidence="5 7" id="KW-0131">Cell cycle</keyword>
<keyword evidence="7" id="KW-0460">Magnesium</keyword>
<dbReference type="GO" id="GO:0051301">
    <property type="term" value="P:cell division"/>
    <property type="evidence" value="ECO:0007669"/>
    <property type="project" value="UniProtKB-KW"/>
</dbReference>
<evidence type="ECO:0000256" key="7">
    <source>
        <dbReference type="HAMAP-Rule" id="MF_00208"/>
    </source>
</evidence>
<sequence length="479" mass="51358">MRLRDWLPDVAGPDVEITGLAEHVAEVRPGDAFIALPGRRRHGLDFAAEAAANGAVVVLHEPGDAVPPLPIPAVAVAGLGRRIKALAARFYGHPSRGMEIIGVTGTNGKTSCSFYLAQVLGGAVMGTLGWGRPGSLHPTAHTTAPAIATQRRLAALRDAGVTTVAMEVSSHALDQGRVAEVAFDAAVWTNLSRDHLDYHGDLRRYAAAKRRLLAWPGLQAAVINLDDPVWPAMREACEGKVVGYAWRTRPAVEFPVVEARQVRFAPEGIEFEAVFQGASHPAQVGLLGEGNLENALAVLALLLAQGWPLPRAVAALGRLAPVPGRMERFRAPGRPLVVVDYAHTPAALEMALTSLRRHCRGRLWVVFGCGGDRDRGKRPLMGRIAERLADEVILTDDNPRTEDGAAIVAAIAAGMARPPRIVRDRGEAIDRALAEAGEGDVVLVAGKGHETWQEIAGRRLPFSDREWIQNRLAEEATCV</sequence>
<evidence type="ECO:0000259" key="11">
    <source>
        <dbReference type="Pfam" id="PF08245"/>
    </source>
</evidence>
<dbReference type="InterPro" id="IPR000713">
    <property type="entry name" value="Mur_ligase_N"/>
</dbReference>
<feature type="short sequence motif" description="Meso-diaminopimelate recognition motif" evidence="7">
    <location>
        <begin position="397"/>
        <end position="400"/>
    </location>
</feature>
<evidence type="ECO:0000256" key="1">
    <source>
        <dbReference type="ARBA" id="ARBA00005898"/>
    </source>
</evidence>
<name>A0AAU9BWN3_9GAMM</name>
<keyword evidence="2 7" id="KW-0132">Cell division</keyword>
<evidence type="ECO:0000259" key="9">
    <source>
        <dbReference type="Pfam" id="PF01225"/>
    </source>
</evidence>
<dbReference type="Gene3D" id="3.40.1190.10">
    <property type="entry name" value="Mur-like, catalytic domain"/>
    <property type="match status" value="1"/>
</dbReference>
<dbReference type="NCBIfam" id="NF001126">
    <property type="entry name" value="PRK00139.1-4"/>
    <property type="match status" value="1"/>
</dbReference>
<dbReference type="GO" id="GO:0005524">
    <property type="term" value="F:ATP binding"/>
    <property type="evidence" value="ECO:0007669"/>
    <property type="project" value="UniProtKB-UniRule"/>
</dbReference>
<dbReference type="InterPro" id="IPR036565">
    <property type="entry name" value="Mur-like_cat_sf"/>
</dbReference>
<feature type="domain" description="Mur ligase N-terminal catalytic" evidence="9">
    <location>
        <begin position="26"/>
        <end position="65"/>
    </location>
</feature>
<reference evidence="13" key="1">
    <citation type="journal article" date="2024" name="Int. J. Syst. Evol. Microbiol.">
        <title>Methylomarinovum tepidoasis sp. nov., a moderately thermophilic methanotroph of the family Methylothermaceae isolated from a deep-sea hydrothermal field.</title>
        <authorList>
            <person name="Hirayama H."/>
            <person name="Takaki Y."/>
            <person name="Abe M."/>
            <person name="Miyazaki M."/>
            <person name="Uematsu K."/>
            <person name="Matsui Y."/>
            <person name="Takai K."/>
        </authorList>
    </citation>
    <scope>NUCLEOTIDE SEQUENCE [LARGE SCALE GENOMIC DNA]</scope>
    <source>
        <strain evidence="13">IN45</strain>
    </source>
</reference>
<dbReference type="HAMAP" id="MF_00208">
    <property type="entry name" value="MurE"/>
    <property type="match status" value="1"/>
</dbReference>
<feature type="domain" description="Mur ligase central" evidence="11">
    <location>
        <begin position="103"/>
        <end position="301"/>
    </location>
</feature>
<dbReference type="InterPro" id="IPR004101">
    <property type="entry name" value="Mur_ligase_C"/>
</dbReference>
<evidence type="ECO:0000256" key="3">
    <source>
        <dbReference type="ARBA" id="ARBA00022960"/>
    </source>
</evidence>
<keyword evidence="4 7" id="KW-0573">Peptidoglycan synthesis</keyword>
<dbReference type="EC" id="6.3.2.13" evidence="7"/>
<dbReference type="InterPro" id="IPR035911">
    <property type="entry name" value="MurE/MurF_N"/>
</dbReference>
<comment type="catalytic activity">
    <reaction evidence="7">
        <text>UDP-N-acetyl-alpha-D-muramoyl-L-alanyl-D-glutamate + meso-2,6-diaminopimelate + ATP = UDP-N-acetyl-alpha-D-muramoyl-L-alanyl-gamma-D-glutamyl-meso-2,6-diaminopimelate + ADP + phosphate + H(+)</text>
        <dbReference type="Rhea" id="RHEA:23676"/>
        <dbReference type="ChEBI" id="CHEBI:15378"/>
        <dbReference type="ChEBI" id="CHEBI:30616"/>
        <dbReference type="ChEBI" id="CHEBI:43474"/>
        <dbReference type="ChEBI" id="CHEBI:57791"/>
        <dbReference type="ChEBI" id="CHEBI:83900"/>
        <dbReference type="ChEBI" id="CHEBI:83905"/>
        <dbReference type="ChEBI" id="CHEBI:456216"/>
        <dbReference type="EC" id="6.3.2.13"/>
    </reaction>
</comment>
<evidence type="ECO:0000256" key="2">
    <source>
        <dbReference type="ARBA" id="ARBA00022618"/>
    </source>
</evidence>
<feature type="binding site" evidence="7">
    <location>
        <begin position="105"/>
        <end position="111"/>
    </location>
    <ligand>
        <name>ATP</name>
        <dbReference type="ChEBI" id="CHEBI:30616"/>
    </ligand>
</feature>
<keyword evidence="7" id="KW-0067">ATP-binding</keyword>
<dbReference type="Proteomes" id="UP001321450">
    <property type="component" value="Chromosome"/>
</dbReference>
<dbReference type="NCBIfam" id="TIGR01085">
    <property type="entry name" value="murE"/>
    <property type="match status" value="1"/>
</dbReference>
<dbReference type="Pfam" id="PF01225">
    <property type="entry name" value="Mur_ligase"/>
    <property type="match status" value="1"/>
</dbReference>
<comment type="subcellular location">
    <subcellularLocation>
        <location evidence="7 8">Cytoplasm</location>
    </subcellularLocation>
</comment>
<feature type="binding site" evidence="7">
    <location>
        <position position="446"/>
    </location>
    <ligand>
        <name>meso-2,6-diaminopimelate</name>
        <dbReference type="ChEBI" id="CHEBI:57791"/>
    </ligand>
</feature>
<dbReference type="SUPFAM" id="SSF53623">
    <property type="entry name" value="MurD-like peptide ligases, catalytic domain"/>
    <property type="match status" value="1"/>
</dbReference>
<comment type="caution">
    <text evidence="7">Lacks conserved residue(s) required for the propagation of feature annotation.</text>
</comment>
<dbReference type="InterPro" id="IPR036615">
    <property type="entry name" value="Mur_ligase_C_dom_sf"/>
</dbReference>
<feature type="binding site" evidence="7">
    <location>
        <position position="373"/>
    </location>
    <ligand>
        <name>meso-2,6-diaminopimelate</name>
        <dbReference type="ChEBI" id="CHEBI:57791"/>
    </ligand>
</feature>
<evidence type="ECO:0000256" key="4">
    <source>
        <dbReference type="ARBA" id="ARBA00022984"/>
    </source>
</evidence>
<comment type="function">
    <text evidence="7">Catalyzes the addition of meso-diaminopimelic acid to the nucleotide precursor UDP-N-acetylmuramoyl-L-alanyl-D-glutamate (UMAG) in the biosynthesis of bacterial cell-wall peptidoglycan.</text>
</comment>
<dbReference type="GO" id="GO:0005737">
    <property type="term" value="C:cytoplasm"/>
    <property type="evidence" value="ECO:0007669"/>
    <property type="project" value="UniProtKB-SubCell"/>
</dbReference>
<keyword evidence="13" id="KW-1185">Reference proteome</keyword>
<evidence type="ECO:0000256" key="5">
    <source>
        <dbReference type="ARBA" id="ARBA00023306"/>
    </source>
</evidence>
<keyword evidence="7 12" id="KW-0436">Ligase</keyword>
<dbReference type="GO" id="GO:0008765">
    <property type="term" value="F:UDP-N-acetylmuramoylalanyl-D-glutamate-2,6-diaminopimelate ligase activity"/>
    <property type="evidence" value="ECO:0007669"/>
    <property type="project" value="UniProtKB-UniRule"/>
</dbReference>
<keyword evidence="7" id="KW-0963">Cytoplasm</keyword>
<dbReference type="Gene3D" id="3.90.190.20">
    <property type="entry name" value="Mur ligase, C-terminal domain"/>
    <property type="match status" value="1"/>
</dbReference>
<dbReference type="SUPFAM" id="SSF53244">
    <property type="entry name" value="MurD-like peptide ligases, peptide-binding domain"/>
    <property type="match status" value="1"/>
</dbReference>
<dbReference type="InterPro" id="IPR005761">
    <property type="entry name" value="UDP-N-AcMur-Glu-dNH2Pim_ligase"/>
</dbReference>
<evidence type="ECO:0000256" key="6">
    <source>
        <dbReference type="ARBA" id="ARBA00023316"/>
    </source>
</evidence>
<feature type="binding site" evidence="7">
    <location>
        <position position="169"/>
    </location>
    <ligand>
        <name>UDP-N-acetyl-alpha-D-muramoyl-L-alanyl-D-glutamate</name>
        <dbReference type="ChEBI" id="CHEBI:83900"/>
    </ligand>
</feature>
<protein>
    <recommendedName>
        <fullName evidence="7">UDP-N-acetylmuramoyl-L-alanyl-D-glutamate--2,6-diaminopimelate ligase</fullName>
        <ecNumber evidence="7">6.3.2.13</ecNumber>
    </recommendedName>
    <alternativeName>
        <fullName evidence="7">Meso-A2pm-adding enzyme</fullName>
    </alternativeName>
    <alternativeName>
        <fullName evidence="7">Meso-diaminopimelate-adding enzyme</fullName>
    </alternativeName>
    <alternativeName>
        <fullName evidence="7">UDP-MurNAc-L-Ala-D-Glu:meso-diaminopimelate ligase</fullName>
    </alternativeName>
    <alternativeName>
        <fullName evidence="7">UDP-MurNAc-tripeptide synthetase</fullName>
    </alternativeName>
    <alternativeName>
        <fullName evidence="7">UDP-N-acetylmuramyl-tripeptide synthetase</fullName>
    </alternativeName>
</protein>
<evidence type="ECO:0000313" key="12">
    <source>
        <dbReference type="EMBL" id="BCX88025.1"/>
    </source>
</evidence>
<proteinExistence type="inferred from homology"/>
<dbReference type="Pfam" id="PF08245">
    <property type="entry name" value="Mur_ligase_M"/>
    <property type="match status" value="1"/>
</dbReference>
<dbReference type="GO" id="GO:0000287">
    <property type="term" value="F:magnesium ion binding"/>
    <property type="evidence" value="ECO:0007669"/>
    <property type="project" value="UniProtKB-UniRule"/>
</dbReference>
<feature type="binding site" evidence="7">
    <location>
        <position position="175"/>
    </location>
    <ligand>
        <name>UDP-N-acetyl-alpha-D-muramoyl-L-alanyl-D-glutamate</name>
        <dbReference type="ChEBI" id="CHEBI:83900"/>
    </ligand>
</feature>
<comment type="PTM">
    <text evidence="7">Carboxylation is probably crucial for Mg(2+) binding and, consequently, for the gamma-phosphate positioning of ATP.</text>
</comment>